<evidence type="ECO:0000313" key="1">
    <source>
        <dbReference type="EMBL" id="BCJ98455.1"/>
    </source>
</evidence>
<evidence type="ECO:0000313" key="2">
    <source>
        <dbReference type="Proteomes" id="UP000515703"/>
    </source>
</evidence>
<organism evidence="1 2">
    <name type="scientific">Anaerocolumna chitinilytica</name>
    <dbReference type="NCBI Taxonomy" id="1727145"/>
    <lineage>
        <taxon>Bacteria</taxon>
        <taxon>Bacillati</taxon>
        <taxon>Bacillota</taxon>
        <taxon>Clostridia</taxon>
        <taxon>Lachnospirales</taxon>
        <taxon>Lachnospiraceae</taxon>
        <taxon>Anaerocolumna</taxon>
    </lineage>
</organism>
<dbReference type="Proteomes" id="UP000515703">
    <property type="component" value="Chromosome"/>
</dbReference>
<reference evidence="1 2" key="2">
    <citation type="submission" date="2020-08" db="EMBL/GenBank/DDBJ databases">
        <authorList>
            <person name="Ueki A."/>
            <person name="Tonouchi A."/>
        </authorList>
    </citation>
    <scope>NUCLEOTIDE SEQUENCE [LARGE SCALE GENOMIC DNA]</scope>
    <source>
        <strain evidence="1 2">CTTW</strain>
    </source>
</reference>
<dbReference type="AlphaFoldDB" id="A0A7I8DN46"/>
<proteinExistence type="predicted"/>
<gene>
    <name evidence="1" type="ORF">bsdcttw_14960</name>
</gene>
<accession>A0A7I8DN46</accession>
<dbReference type="KEGG" id="acht:bsdcttw_14960"/>
<protein>
    <submittedName>
        <fullName evidence="1">Uncharacterized protein</fullName>
    </submittedName>
</protein>
<keyword evidence="2" id="KW-1185">Reference proteome</keyword>
<reference evidence="1 2" key="1">
    <citation type="submission" date="2020-08" db="EMBL/GenBank/DDBJ databases">
        <title>Draft genome sequencing of an Anaerocolumna strain isolated from anoxic soil subjected to BSD treatment.</title>
        <authorList>
            <person name="Uek A."/>
            <person name="Tonouchi A."/>
        </authorList>
    </citation>
    <scope>NUCLEOTIDE SEQUENCE [LARGE SCALE GENOMIC DNA]</scope>
    <source>
        <strain evidence="1 2">CTTW</strain>
    </source>
</reference>
<sequence>MIVSSFKDLLDTIPENVKADDIYGGWALTAPDGDERFIWSKDYSKSPYHDVLIEFDSKPFVDAGLVISKLPTNIVLNNKIMVGVKLSNEKLTYNGEATPLDSFKKFIEIKPNQIVYHSELDHYGVNLENGNIFSWAKNMLNNDSDIQFLLDPQMLIDAGVDPMKVTGWEYKKNTVIDSNGTKTDIYKFIKSFNLK</sequence>
<name>A0A7I8DN46_9FIRM</name>
<dbReference type="EMBL" id="AP023368">
    <property type="protein sequence ID" value="BCJ98455.1"/>
    <property type="molecule type" value="Genomic_DNA"/>
</dbReference>